<keyword evidence="1" id="KW-0378">Hydrolase</keyword>
<dbReference type="InterPro" id="IPR032466">
    <property type="entry name" value="Metal_Hydrolase"/>
</dbReference>
<dbReference type="SUPFAM" id="SSF51556">
    <property type="entry name" value="Metallo-dependent hydrolases"/>
    <property type="match status" value="1"/>
</dbReference>
<dbReference type="InterPro" id="IPR011059">
    <property type="entry name" value="Metal-dep_hydrolase_composite"/>
</dbReference>
<protein>
    <submittedName>
        <fullName evidence="3">Amidohydrolase</fullName>
    </submittedName>
</protein>
<accession>A0AAV3S749</accession>
<dbReference type="Proteomes" id="UP001500837">
    <property type="component" value="Unassembled WGS sequence"/>
</dbReference>
<reference evidence="3 4" key="1">
    <citation type="journal article" date="2019" name="Int. J. Syst. Evol. Microbiol.">
        <title>The Global Catalogue of Microorganisms (GCM) 10K type strain sequencing project: providing services to taxonomists for standard genome sequencing and annotation.</title>
        <authorList>
            <consortium name="The Broad Institute Genomics Platform"/>
            <consortium name="The Broad Institute Genome Sequencing Center for Infectious Disease"/>
            <person name="Wu L."/>
            <person name="Ma J."/>
        </authorList>
    </citation>
    <scope>NUCLEOTIDE SEQUENCE [LARGE SCALE GENOMIC DNA]</scope>
    <source>
        <strain evidence="3 4">JCM 16330</strain>
    </source>
</reference>
<proteinExistence type="predicted"/>
<dbReference type="Gene3D" id="2.30.40.10">
    <property type="entry name" value="Urease, subunit C, domain 1"/>
    <property type="match status" value="1"/>
</dbReference>
<dbReference type="Pfam" id="PF01979">
    <property type="entry name" value="Amidohydro_1"/>
    <property type="match status" value="1"/>
</dbReference>
<evidence type="ECO:0000313" key="4">
    <source>
        <dbReference type="Proteomes" id="UP001500837"/>
    </source>
</evidence>
<dbReference type="EMBL" id="BAAABL010000045">
    <property type="protein sequence ID" value="GAA0303052.1"/>
    <property type="molecule type" value="Genomic_DNA"/>
</dbReference>
<sequence length="472" mass="50312">MADVLVTNGRVITQNGDRDVIEDGALAITGERIEAVGHTAEIVADYDAARVVDADGGAVIPGLINAHTHVSDIVLRGGAFAADRGLYDWLYNVKRPGSVAMMPDEHAVAASLYCLEAIQSGVTTFVENDTEVVWDTPETIEAKLDIYETSGIRNVYGAGFADSPPDEAFEALLADYQIRNADTEHPPADHFSIDTDRAIRETERLIERYHGSAEGRQSIWPTPIVLASSSARGLREAYQLAEEHDVQTTMHIAEAEVEEADAGLSSIEYLRNVGYLGERTLLGHCVQIDASDVRLLAESGTSVAHNFMANMRLATGFAPVVEMLDAGVTVGLGTDNANLNDTVNPLSDVRAVASAHKGYHRDPGVVPAQTALDMVTIDGARAIGRADDLGSLEAGKLADVAIVDLDHPHLTPCPDPVHALVYAAQGFEVETVLCAGELVMDGRDVRSFGDPAAIMRDAAAVGADVVERVGIE</sequence>
<dbReference type="AlphaFoldDB" id="A0AAV3S749"/>
<dbReference type="CDD" id="cd01298">
    <property type="entry name" value="ATZ_TRZ_like"/>
    <property type="match status" value="1"/>
</dbReference>
<dbReference type="GO" id="GO:0016810">
    <property type="term" value="F:hydrolase activity, acting on carbon-nitrogen (but not peptide) bonds"/>
    <property type="evidence" value="ECO:0007669"/>
    <property type="project" value="InterPro"/>
</dbReference>
<evidence type="ECO:0000256" key="1">
    <source>
        <dbReference type="ARBA" id="ARBA00022801"/>
    </source>
</evidence>
<keyword evidence="4" id="KW-1185">Reference proteome</keyword>
<dbReference type="InterPro" id="IPR050287">
    <property type="entry name" value="MTA/SAH_deaminase"/>
</dbReference>
<organism evidence="3 4">
    <name type="scientific">Halarchaeum salinum</name>
    <dbReference type="NCBI Taxonomy" id="489912"/>
    <lineage>
        <taxon>Archaea</taxon>
        <taxon>Methanobacteriati</taxon>
        <taxon>Methanobacteriota</taxon>
        <taxon>Stenosarchaea group</taxon>
        <taxon>Halobacteria</taxon>
        <taxon>Halobacteriales</taxon>
        <taxon>Halobacteriaceae</taxon>
    </lineage>
</organism>
<dbReference type="RefSeq" id="WP_343749277.1">
    <property type="nucleotide sequence ID" value="NZ_BAAABL010000045.1"/>
</dbReference>
<evidence type="ECO:0000313" key="3">
    <source>
        <dbReference type="EMBL" id="GAA0303052.1"/>
    </source>
</evidence>
<dbReference type="Gene3D" id="3.20.20.140">
    <property type="entry name" value="Metal-dependent hydrolases"/>
    <property type="match status" value="1"/>
</dbReference>
<dbReference type="SUPFAM" id="SSF51338">
    <property type="entry name" value="Composite domain of metallo-dependent hydrolases"/>
    <property type="match status" value="1"/>
</dbReference>
<dbReference type="PANTHER" id="PTHR43794:SF11">
    <property type="entry name" value="AMIDOHYDROLASE-RELATED DOMAIN-CONTAINING PROTEIN"/>
    <property type="match status" value="1"/>
</dbReference>
<gene>
    <name evidence="3" type="ORF">GCM10009066_16380</name>
</gene>
<dbReference type="PANTHER" id="PTHR43794">
    <property type="entry name" value="AMINOHYDROLASE SSNA-RELATED"/>
    <property type="match status" value="1"/>
</dbReference>
<dbReference type="InterPro" id="IPR006680">
    <property type="entry name" value="Amidohydro-rel"/>
</dbReference>
<comment type="caution">
    <text evidence="3">The sequence shown here is derived from an EMBL/GenBank/DDBJ whole genome shotgun (WGS) entry which is preliminary data.</text>
</comment>
<name>A0AAV3S749_9EURY</name>
<evidence type="ECO:0000259" key="2">
    <source>
        <dbReference type="Pfam" id="PF01979"/>
    </source>
</evidence>
<feature type="domain" description="Amidohydrolase-related" evidence="2">
    <location>
        <begin position="59"/>
        <end position="439"/>
    </location>
</feature>